<evidence type="ECO:0008006" key="4">
    <source>
        <dbReference type="Google" id="ProtNLM"/>
    </source>
</evidence>
<name>A0ABP1RIL1_9HEXA</name>
<keyword evidence="1" id="KW-0812">Transmembrane</keyword>
<feature type="transmembrane region" description="Helical" evidence="1">
    <location>
        <begin position="44"/>
        <end position="66"/>
    </location>
</feature>
<proteinExistence type="predicted"/>
<gene>
    <name evidence="2" type="ORF">ODALV1_LOCUS22605</name>
</gene>
<feature type="transmembrane region" description="Helical" evidence="1">
    <location>
        <begin position="87"/>
        <end position="105"/>
    </location>
</feature>
<comment type="caution">
    <text evidence="2">The sequence shown here is derived from an EMBL/GenBank/DDBJ whole genome shotgun (WGS) entry which is preliminary data.</text>
</comment>
<keyword evidence="3" id="KW-1185">Reference proteome</keyword>
<feature type="transmembrane region" description="Helical" evidence="1">
    <location>
        <begin position="117"/>
        <end position="139"/>
    </location>
</feature>
<evidence type="ECO:0000256" key="1">
    <source>
        <dbReference type="SAM" id="Phobius"/>
    </source>
</evidence>
<protein>
    <recommendedName>
        <fullName evidence="4">Transmembrane protein</fullName>
    </recommendedName>
</protein>
<organism evidence="2 3">
    <name type="scientific">Orchesella dallaii</name>
    <dbReference type="NCBI Taxonomy" id="48710"/>
    <lineage>
        <taxon>Eukaryota</taxon>
        <taxon>Metazoa</taxon>
        <taxon>Ecdysozoa</taxon>
        <taxon>Arthropoda</taxon>
        <taxon>Hexapoda</taxon>
        <taxon>Collembola</taxon>
        <taxon>Entomobryomorpha</taxon>
        <taxon>Entomobryoidea</taxon>
        <taxon>Orchesellidae</taxon>
        <taxon>Orchesellinae</taxon>
        <taxon>Orchesella</taxon>
    </lineage>
</organism>
<dbReference type="Proteomes" id="UP001642540">
    <property type="component" value="Unassembled WGS sequence"/>
</dbReference>
<evidence type="ECO:0000313" key="2">
    <source>
        <dbReference type="EMBL" id="CAL8128841.1"/>
    </source>
</evidence>
<sequence>MEYINWKTGATSVGCIDLVSTLGILDVFALSCETARDHDRPRDYIQLILSFAFVICRILAACWLLLATRTKINRNAIQRADIWRCVNAAYFVLMWGALVMTIKPLDGKLYFRWYLSTPWVVLVLLLMLGVFIGVVSAFVNHLEAIERKRKSAEGDGEN</sequence>
<evidence type="ECO:0000313" key="3">
    <source>
        <dbReference type="Proteomes" id="UP001642540"/>
    </source>
</evidence>
<dbReference type="EMBL" id="CAXLJM020000075">
    <property type="protein sequence ID" value="CAL8128841.1"/>
    <property type="molecule type" value="Genomic_DNA"/>
</dbReference>
<reference evidence="2 3" key="1">
    <citation type="submission" date="2024-08" db="EMBL/GenBank/DDBJ databases">
        <authorList>
            <person name="Cucini C."/>
            <person name="Frati F."/>
        </authorList>
    </citation>
    <scope>NUCLEOTIDE SEQUENCE [LARGE SCALE GENOMIC DNA]</scope>
</reference>
<accession>A0ABP1RIL1</accession>
<keyword evidence="1" id="KW-1133">Transmembrane helix</keyword>
<keyword evidence="1" id="KW-0472">Membrane</keyword>